<keyword evidence="6" id="KW-0677">Repeat</keyword>
<accession>A0A183IIE8</accession>
<comment type="similarity">
    <text evidence="2">Belongs to the ABC transporter superfamily. ABCC family. Conjugate transporter (TC 3.A.1.208) subfamily.</text>
</comment>
<evidence type="ECO:0000256" key="9">
    <source>
        <dbReference type="ARBA" id="ARBA00022967"/>
    </source>
</evidence>
<dbReference type="GO" id="GO:0008559">
    <property type="term" value="F:ABC-type xenobiotic transporter activity"/>
    <property type="evidence" value="ECO:0007669"/>
    <property type="project" value="UniProtKB-EC"/>
</dbReference>
<dbReference type="PANTHER" id="PTHR24223">
    <property type="entry name" value="ATP-BINDING CASSETTE SUB-FAMILY C"/>
    <property type="match status" value="1"/>
</dbReference>
<dbReference type="FunFam" id="1.20.1560.10:FF:000037">
    <property type="entry name" value="ATP-binding cassette subfamily C member 10"/>
    <property type="match status" value="1"/>
</dbReference>
<dbReference type="GO" id="GO:0005524">
    <property type="term" value="F:ATP binding"/>
    <property type="evidence" value="ECO:0007669"/>
    <property type="project" value="UniProtKB-KW"/>
</dbReference>
<evidence type="ECO:0000313" key="16">
    <source>
        <dbReference type="EMBL" id="VDP01012.1"/>
    </source>
</evidence>
<keyword evidence="7" id="KW-0547">Nucleotide-binding</keyword>
<feature type="transmembrane region" description="Helical" evidence="13">
    <location>
        <begin position="139"/>
        <end position="164"/>
    </location>
</feature>
<dbReference type="WBParaSite" id="SBAD_0000355201-mRNA-1">
    <property type="protein sequence ID" value="SBAD_0000355201-mRNA-1"/>
    <property type="gene ID" value="SBAD_0000355201"/>
</dbReference>
<dbReference type="Gene3D" id="3.40.50.300">
    <property type="entry name" value="P-loop containing nucleotide triphosphate hydrolases"/>
    <property type="match status" value="2"/>
</dbReference>
<evidence type="ECO:0000256" key="5">
    <source>
        <dbReference type="ARBA" id="ARBA00022692"/>
    </source>
</evidence>
<feature type="domain" description="ABC transporter" evidence="14">
    <location>
        <begin position="424"/>
        <end position="610"/>
    </location>
</feature>
<dbReference type="GO" id="GO:0016020">
    <property type="term" value="C:membrane"/>
    <property type="evidence" value="ECO:0007669"/>
    <property type="project" value="UniProtKB-SubCell"/>
</dbReference>
<evidence type="ECO:0000256" key="2">
    <source>
        <dbReference type="ARBA" id="ARBA00009726"/>
    </source>
</evidence>
<name>A0A183IIE8_9BILA</name>
<keyword evidence="8" id="KW-0067">ATP-binding</keyword>
<dbReference type="InterPro" id="IPR036640">
    <property type="entry name" value="ABC1_TM_sf"/>
</dbReference>
<organism evidence="18">
    <name type="scientific">Soboliphyme baturini</name>
    <dbReference type="NCBI Taxonomy" id="241478"/>
    <lineage>
        <taxon>Eukaryota</taxon>
        <taxon>Metazoa</taxon>
        <taxon>Ecdysozoa</taxon>
        <taxon>Nematoda</taxon>
        <taxon>Enoplea</taxon>
        <taxon>Dorylaimia</taxon>
        <taxon>Dioctophymatida</taxon>
        <taxon>Dioctophymatoidea</taxon>
        <taxon>Soboliphymatidae</taxon>
        <taxon>Soboliphyme</taxon>
    </lineage>
</organism>
<reference evidence="18" key="1">
    <citation type="submission" date="2016-06" db="UniProtKB">
        <authorList>
            <consortium name="WormBaseParasite"/>
        </authorList>
    </citation>
    <scope>IDENTIFICATION</scope>
</reference>
<comment type="catalytic activity">
    <reaction evidence="12">
        <text>ATP + H2O + xenobioticSide 1 = ADP + phosphate + xenobioticSide 2.</text>
        <dbReference type="EC" id="7.6.2.2"/>
    </reaction>
</comment>
<evidence type="ECO:0000256" key="12">
    <source>
        <dbReference type="ARBA" id="ARBA00034018"/>
    </source>
</evidence>
<dbReference type="SUPFAM" id="SSF90123">
    <property type="entry name" value="ABC transporter transmembrane region"/>
    <property type="match status" value="1"/>
</dbReference>
<keyword evidence="5 13" id="KW-0812">Transmembrane</keyword>
<dbReference type="CDD" id="cd18598">
    <property type="entry name" value="ABC_6TM_MRP7_D1_like"/>
    <property type="match status" value="1"/>
</dbReference>
<feature type="transmembrane region" description="Helical" evidence="13">
    <location>
        <begin position="176"/>
        <end position="198"/>
    </location>
</feature>
<proteinExistence type="inferred from homology"/>
<dbReference type="OrthoDB" id="6500128at2759"/>
<feature type="domain" description="ABC transmembrane type-1" evidence="15">
    <location>
        <begin position="142"/>
        <end position="388"/>
    </location>
</feature>
<keyword evidence="10 13" id="KW-1133">Transmembrane helix</keyword>
<feature type="transmembrane region" description="Helical" evidence="13">
    <location>
        <begin position="365"/>
        <end position="391"/>
    </location>
</feature>
<sequence length="610" mass="68678">MYDSYQWHQICPLFIGHAVVLLSMALAFVPRYISYRVVSEVGFELLQSSGCESSAVSPEPYVVLRNGGDGCSWHSKLCFYWTTGLMKKGYLRQLRSVDDLFRLPASLSIGYLQKNFVTKLLLPNLSLLKKISTAFGGQFYPLAIMKLVSDACTFISPFLLGRIVTAVSDTGEEGNMMLVFSACLVAVSIVGATFALHFDYRLNMVTNFMSIDCERVVNFCNCFHQFWSLPLQIFAALYLLYRELGVSFVGGVGVAVAFIPLNHVIAVKIGRLSTNMLVMKDRRIRLMTEILFSIRAIKFCCWEKIFYKKANVFRKEELRYLKKRKYLDALCVYLWVVSSVIMSVLTFSTYYLLGNRFTASKVFTSLALFNVLITPLNAFPWVVCGAVDAWISLKRLDSFFDLSECSPLTYYDNEIDDKENLNEVVLSNISAQWIADHPSTSLALRQINLTVKKGELVGITGPVGAGKSSLLYVLLGEMNKLTGKVTVDSWRNGVSFLSQDIWLQHGTVRDNIVLHRPFDREAFEAVINACVLDTDIQVRRFVSDKSLYLLDDPFSGVDAQVAKVLFERCFLGLLRGKTVLLVTHNQNALAKSDRTVVMENGRINVEGILV</sequence>
<evidence type="ECO:0000313" key="17">
    <source>
        <dbReference type="Proteomes" id="UP000270296"/>
    </source>
</evidence>
<evidence type="ECO:0000259" key="15">
    <source>
        <dbReference type="PROSITE" id="PS50929"/>
    </source>
</evidence>
<dbReference type="EMBL" id="UZAM01007722">
    <property type="protein sequence ID" value="VDP01012.1"/>
    <property type="molecule type" value="Genomic_DNA"/>
</dbReference>
<evidence type="ECO:0000256" key="13">
    <source>
        <dbReference type="SAM" id="Phobius"/>
    </source>
</evidence>
<dbReference type="PROSITE" id="PS50929">
    <property type="entry name" value="ABC_TM1F"/>
    <property type="match status" value="1"/>
</dbReference>
<evidence type="ECO:0000313" key="18">
    <source>
        <dbReference type="WBParaSite" id="SBAD_0000355201-mRNA-1"/>
    </source>
</evidence>
<feature type="transmembrane region" description="Helical" evidence="13">
    <location>
        <begin position="6"/>
        <end position="29"/>
    </location>
</feature>
<dbReference type="Gene3D" id="1.20.1560.10">
    <property type="entry name" value="ABC transporter type 1, transmembrane domain"/>
    <property type="match status" value="1"/>
</dbReference>
<keyword evidence="11 13" id="KW-0472">Membrane</keyword>
<evidence type="ECO:0000256" key="4">
    <source>
        <dbReference type="ARBA" id="ARBA00022448"/>
    </source>
</evidence>
<protein>
    <recommendedName>
        <fullName evidence="3">ABC-type xenobiotic transporter</fullName>
        <ecNumber evidence="3">7.6.2.2</ecNumber>
    </recommendedName>
</protein>
<evidence type="ECO:0000259" key="14">
    <source>
        <dbReference type="PROSITE" id="PS50893"/>
    </source>
</evidence>
<evidence type="ECO:0000256" key="8">
    <source>
        <dbReference type="ARBA" id="ARBA00022840"/>
    </source>
</evidence>
<dbReference type="InterPro" id="IPR003439">
    <property type="entry name" value="ABC_transporter-like_ATP-bd"/>
</dbReference>
<evidence type="ECO:0000256" key="6">
    <source>
        <dbReference type="ARBA" id="ARBA00022737"/>
    </source>
</evidence>
<dbReference type="SUPFAM" id="SSF52540">
    <property type="entry name" value="P-loop containing nucleoside triphosphate hydrolases"/>
    <property type="match status" value="1"/>
</dbReference>
<evidence type="ECO:0000256" key="7">
    <source>
        <dbReference type="ARBA" id="ARBA00022741"/>
    </source>
</evidence>
<dbReference type="Proteomes" id="UP000270296">
    <property type="component" value="Unassembled WGS sequence"/>
</dbReference>
<feature type="transmembrane region" description="Helical" evidence="13">
    <location>
        <begin position="219"/>
        <end position="241"/>
    </location>
</feature>
<dbReference type="PROSITE" id="PS50893">
    <property type="entry name" value="ABC_TRANSPORTER_2"/>
    <property type="match status" value="1"/>
</dbReference>
<feature type="transmembrane region" description="Helical" evidence="13">
    <location>
        <begin position="330"/>
        <end position="353"/>
    </location>
</feature>
<keyword evidence="4" id="KW-0813">Transport</keyword>
<dbReference type="Pfam" id="PF00664">
    <property type="entry name" value="ABC_membrane"/>
    <property type="match status" value="1"/>
</dbReference>
<evidence type="ECO:0000256" key="1">
    <source>
        <dbReference type="ARBA" id="ARBA00004370"/>
    </source>
</evidence>
<dbReference type="AlphaFoldDB" id="A0A183IIE8"/>
<dbReference type="Pfam" id="PF00005">
    <property type="entry name" value="ABC_tran"/>
    <property type="match status" value="1"/>
</dbReference>
<dbReference type="SMART" id="SM00382">
    <property type="entry name" value="AAA"/>
    <property type="match status" value="1"/>
</dbReference>
<keyword evidence="17" id="KW-1185">Reference proteome</keyword>
<dbReference type="InterPro" id="IPR003593">
    <property type="entry name" value="AAA+_ATPase"/>
</dbReference>
<gene>
    <name evidence="16" type="ORF">SBAD_LOCUS3393</name>
</gene>
<dbReference type="EC" id="7.6.2.2" evidence="3"/>
<evidence type="ECO:0000256" key="10">
    <source>
        <dbReference type="ARBA" id="ARBA00022989"/>
    </source>
</evidence>
<reference evidence="16 17" key="2">
    <citation type="submission" date="2018-11" db="EMBL/GenBank/DDBJ databases">
        <authorList>
            <consortium name="Pathogen Informatics"/>
        </authorList>
    </citation>
    <scope>NUCLEOTIDE SEQUENCE [LARGE SCALE GENOMIC DNA]</scope>
</reference>
<dbReference type="GO" id="GO:0016887">
    <property type="term" value="F:ATP hydrolysis activity"/>
    <property type="evidence" value="ECO:0007669"/>
    <property type="project" value="InterPro"/>
</dbReference>
<evidence type="ECO:0000256" key="3">
    <source>
        <dbReference type="ARBA" id="ARBA00012191"/>
    </source>
</evidence>
<comment type="subcellular location">
    <subcellularLocation>
        <location evidence="1">Membrane</location>
    </subcellularLocation>
</comment>
<dbReference type="InterPro" id="IPR011527">
    <property type="entry name" value="ABC1_TM_dom"/>
</dbReference>
<keyword evidence="9" id="KW-1278">Translocase</keyword>
<dbReference type="PANTHER" id="PTHR24223:SF330">
    <property type="entry name" value="ATP-BINDING CASSETTE SUB-FAMILY C MEMBER 10"/>
    <property type="match status" value="1"/>
</dbReference>
<dbReference type="InterPro" id="IPR027417">
    <property type="entry name" value="P-loop_NTPase"/>
</dbReference>
<feature type="transmembrane region" description="Helical" evidence="13">
    <location>
        <begin position="247"/>
        <end position="270"/>
    </location>
</feature>
<dbReference type="InterPro" id="IPR050173">
    <property type="entry name" value="ABC_transporter_C-like"/>
</dbReference>
<evidence type="ECO:0000256" key="11">
    <source>
        <dbReference type="ARBA" id="ARBA00023136"/>
    </source>
</evidence>